<accession>A0A317PIG7</accession>
<evidence type="ECO:0000256" key="1">
    <source>
        <dbReference type="SAM" id="MobiDB-lite"/>
    </source>
</evidence>
<comment type="caution">
    <text evidence="3">The sequence shown here is derived from an EMBL/GenBank/DDBJ whole genome shotgun (WGS) entry which is preliminary data.</text>
</comment>
<evidence type="ECO:0000259" key="2">
    <source>
        <dbReference type="Pfam" id="PF03551"/>
    </source>
</evidence>
<keyword evidence="3" id="KW-0238">DNA-binding</keyword>
<keyword evidence="4" id="KW-1185">Reference proteome</keyword>
<evidence type="ECO:0000313" key="3">
    <source>
        <dbReference type="EMBL" id="PWV98997.1"/>
    </source>
</evidence>
<name>A0A317PIG7_9HYPH</name>
<dbReference type="EMBL" id="QGTR01000004">
    <property type="protein sequence ID" value="PWV98997.1"/>
    <property type="molecule type" value="Genomic_DNA"/>
</dbReference>
<feature type="compositionally biased region" description="Gly residues" evidence="1">
    <location>
        <begin position="25"/>
        <end position="50"/>
    </location>
</feature>
<dbReference type="InterPro" id="IPR005149">
    <property type="entry name" value="Tscrpt_reg_PadR_N"/>
</dbReference>
<dbReference type="InterPro" id="IPR036388">
    <property type="entry name" value="WH-like_DNA-bd_sf"/>
</dbReference>
<dbReference type="Gene3D" id="1.10.10.10">
    <property type="entry name" value="Winged helix-like DNA-binding domain superfamily/Winged helix DNA-binding domain"/>
    <property type="match status" value="1"/>
</dbReference>
<evidence type="ECO:0000313" key="4">
    <source>
        <dbReference type="Proteomes" id="UP000246352"/>
    </source>
</evidence>
<sequence>MFGMHRHDCHGHGRDRRGMFAGPEGSEGAGGRGGRGGGGPYGRHRGGPFGGGRGSRMFDSGALRLVVLGLIAEQPRHGYDIIKALEARFQGAYSPSPGAIYPMLQMLEEADLVSSEMQGNKKLFSITAEGRAYLEDNRADLDRINAQLDEASEEIQGVALGGEFRALRKSLFRQVRGGEFSAAQAQKALEILRQARKDIESL</sequence>
<gene>
    <name evidence="3" type="ORF">DFR52_104288</name>
</gene>
<dbReference type="Proteomes" id="UP000246352">
    <property type="component" value="Unassembled WGS sequence"/>
</dbReference>
<dbReference type="Pfam" id="PF03551">
    <property type="entry name" value="PadR"/>
    <property type="match status" value="1"/>
</dbReference>
<reference evidence="3 4" key="1">
    <citation type="submission" date="2018-05" db="EMBL/GenBank/DDBJ databases">
        <title>Genomic Encyclopedia of Type Strains, Phase IV (KMG-IV): sequencing the most valuable type-strain genomes for metagenomic binning, comparative biology and taxonomic classification.</title>
        <authorList>
            <person name="Goeker M."/>
        </authorList>
    </citation>
    <scope>NUCLEOTIDE SEQUENCE [LARGE SCALE GENOMIC DNA]</scope>
    <source>
        <strain evidence="3 4">DSM 16791</strain>
    </source>
</reference>
<feature type="region of interest" description="Disordered" evidence="1">
    <location>
        <begin position="1"/>
        <end position="50"/>
    </location>
</feature>
<organism evidence="3 4">
    <name type="scientific">Hoeflea marina</name>
    <dbReference type="NCBI Taxonomy" id="274592"/>
    <lineage>
        <taxon>Bacteria</taxon>
        <taxon>Pseudomonadati</taxon>
        <taxon>Pseudomonadota</taxon>
        <taxon>Alphaproteobacteria</taxon>
        <taxon>Hyphomicrobiales</taxon>
        <taxon>Rhizobiaceae</taxon>
        <taxon>Hoeflea</taxon>
    </lineage>
</organism>
<proteinExistence type="predicted"/>
<dbReference type="InterPro" id="IPR036390">
    <property type="entry name" value="WH_DNA-bd_sf"/>
</dbReference>
<dbReference type="AlphaFoldDB" id="A0A317PIG7"/>
<dbReference type="PANTHER" id="PTHR43252">
    <property type="entry name" value="TRANSCRIPTIONAL REGULATOR YQJI"/>
    <property type="match status" value="1"/>
</dbReference>
<dbReference type="GO" id="GO:0003677">
    <property type="term" value="F:DNA binding"/>
    <property type="evidence" value="ECO:0007669"/>
    <property type="project" value="UniProtKB-KW"/>
</dbReference>
<feature type="domain" description="Transcription regulator PadR N-terminal" evidence="2">
    <location>
        <begin position="67"/>
        <end position="135"/>
    </location>
</feature>
<protein>
    <submittedName>
        <fullName evidence="3">DNA-binding PadR family transcriptional regulator</fullName>
    </submittedName>
</protein>
<dbReference type="PANTHER" id="PTHR43252:SF7">
    <property type="entry name" value="TRANSCRIPTIONAL REGULATOR YQJI"/>
    <property type="match status" value="1"/>
</dbReference>
<dbReference type="SUPFAM" id="SSF46785">
    <property type="entry name" value="Winged helix' DNA-binding domain"/>
    <property type="match status" value="1"/>
</dbReference>